<organism evidence="7 8">
    <name type="scientific">Triplophysa rosa</name>
    <name type="common">Cave loach</name>
    <dbReference type="NCBI Taxonomy" id="992332"/>
    <lineage>
        <taxon>Eukaryota</taxon>
        <taxon>Metazoa</taxon>
        <taxon>Chordata</taxon>
        <taxon>Craniata</taxon>
        <taxon>Vertebrata</taxon>
        <taxon>Euteleostomi</taxon>
        <taxon>Actinopterygii</taxon>
        <taxon>Neopterygii</taxon>
        <taxon>Teleostei</taxon>
        <taxon>Ostariophysi</taxon>
        <taxon>Cypriniformes</taxon>
        <taxon>Nemacheilidae</taxon>
        <taxon>Triplophysa</taxon>
    </lineage>
</organism>
<keyword evidence="3" id="KW-0812">Transmembrane</keyword>
<evidence type="ECO:0000259" key="6">
    <source>
        <dbReference type="Pfam" id="PF17919"/>
    </source>
</evidence>
<gene>
    <name evidence="7" type="ORF">IRJ41_016491</name>
</gene>
<protein>
    <recommendedName>
        <fullName evidence="2">ribonuclease H</fullName>
        <ecNumber evidence="2">3.1.26.4</ecNumber>
    </recommendedName>
</protein>
<evidence type="ECO:0000259" key="4">
    <source>
        <dbReference type="Pfam" id="PF00078"/>
    </source>
</evidence>
<dbReference type="Pfam" id="PF00078">
    <property type="entry name" value="RVT_1"/>
    <property type="match status" value="1"/>
</dbReference>
<dbReference type="Pfam" id="PF17919">
    <property type="entry name" value="RT_RNaseH_2"/>
    <property type="match status" value="1"/>
</dbReference>
<dbReference type="InterPro" id="IPR053134">
    <property type="entry name" value="RNA-dir_DNA_polymerase"/>
</dbReference>
<evidence type="ECO:0000259" key="5">
    <source>
        <dbReference type="Pfam" id="PF16297"/>
    </source>
</evidence>
<evidence type="ECO:0000256" key="2">
    <source>
        <dbReference type="ARBA" id="ARBA00012180"/>
    </source>
</evidence>
<evidence type="ECO:0000256" key="1">
    <source>
        <dbReference type="ARBA" id="ARBA00010879"/>
    </source>
</evidence>
<dbReference type="GO" id="GO:0004523">
    <property type="term" value="F:RNA-DNA hybrid ribonuclease activity"/>
    <property type="evidence" value="ECO:0007669"/>
    <property type="project" value="UniProtKB-EC"/>
</dbReference>
<dbReference type="InterPro" id="IPR032549">
    <property type="entry name" value="DUF4939"/>
</dbReference>
<dbReference type="InterPro" id="IPR000477">
    <property type="entry name" value="RT_dom"/>
</dbReference>
<dbReference type="EC" id="3.1.26.4" evidence="2"/>
<evidence type="ECO:0000313" key="8">
    <source>
        <dbReference type="Proteomes" id="UP001059041"/>
    </source>
</evidence>
<dbReference type="InterPro" id="IPR043502">
    <property type="entry name" value="DNA/RNA_pol_sf"/>
</dbReference>
<dbReference type="SUPFAM" id="SSF56672">
    <property type="entry name" value="DNA/RNA polymerases"/>
    <property type="match status" value="1"/>
</dbReference>
<name>A0A9W7WTR4_TRIRA</name>
<comment type="similarity">
    <text evidence="1">Belongs to the beta type-B retroviral polymerase family. HERV class-II K(HML-2) pol subfamily.</text>
</comment>
<dbReference type="Pfam" id="PF16297">
    <property type="entry name" value="DUF4939"/>
    <property type="match status" value="1"/>
</dbReference>
<comment type="caution">
    <text evidence="7">The sequence shown here is derived from an EMBL/GenBank/DDBJ whole genome shotgun (WGS) entry which is preliminary data.</text>
</comment>
<feature type="domain" description="DUF4939" evidence="5">
    <location>
        <begin position="64"/>
        <end position="152"/>
    </location>
</feature>
<dbReference type="Gene3D" id="3.30.70.270">
    <property type="match status" value="2"/>
</dbReference>
<feature type="domain" description="Reverse transcriptase" evidence="4">
    <location>
        <begin position="262"/>
        <end position="342"/>
    </location>
</feature>
<feature type="domain" description="Reverse transcriptase/retrotransposon-derived protein RNase H-like" evidence="6">
    <location>
        <begin position="398"/>
        <end position="439"/>
    </location>
</feature>
<dbReference type="InterPro" id="IPR043128">
    <property type="entry name" value="Rev_trsase/Diguanyl_cyclase"/>
</dbReference>
<evidence type="ECO:0000256" key="3">
    <source>
        <dbReference type="SAM" id="Phobius"/>
    </source>
</evidence>
<dbReference type="AlphaFoldDB" id="A0A9W7WTR4"/>
<sequence length="455" mass="50703">MTERADQSGDSTELDPLRYALRQQGAAFGQQTSRLNTTAQDVEVLVGRVAGLLNQVTELQRELAISRSSEPDVNSPPLYDGDPNACQPFLSKCALVFSLQPRRYATEEARVAYVLTLLTGRAREWGTAVWDAQAPCCHSFSAFQAEMTQLFDRSARGDQEVSLLSCLTQGRSSVSAPNVTGVPEEYHDLCTVFCKSRATSLPSHRPYDCAIDLLPGTSPPKGRLYSLSSPEREAMDKYINESLHAGLIRHSSLPAGAGFFLVQKKDGSLRPCIDYRGLNEITVKNKYPLPLMSTAFELLQGAQVFTKLDVCNAYHLVRIHEGDEWKTAFNTPTGHYEYLVLPRLLENQLFVKAEKCEFHADTVSFLGHVISPRGVEPDSSKIAAPLMALTSTKVLFRWNPQAQVAFDNLKSRFVSAPVLCFPDPERQFIVEVDASEVGIFYLFLFLFFLFLQVQL</sequence>
<keyword evidence="3" id="KW-0472">Membrane</keyword>
<dbReference type="EMBL" id="JAFHDT010000007">
    <property type="protein sequence ID" value="KAI7808134.1"/>
    <property type="molecule type" value="Genomic_DNA"/>
</dbReference>
<dbReference type="InterPro" id="IPR041577">
    <property type="entry name" value="RT_RNaseH_2"/>
</dbReference>
<proteinExistence type="inferred from homology"/>
<dbReference type="CDD" id="cd01647">
    <property type="entry name" value="RT_LTR"/>
    <property type="match status" value="1"/>
</dbReference>
<dbReference type="PANTHER" id="PTHR24559:SF440">
    <property type="entry name" value="RIBONUCLEASE H"/>
    <property type="match status" value="1"/>
</dbReference>
<reference evidence="7" key="1">
    <citation type="submission" date="2021-02" db="EMBL/GenBank/DDBJ databases">
        <title>Comparative genomics reveals that relaxation of natural selection precedes convergent phenotypic evolution of cavefish.</title>
        <authorList>
            <person name="Peng Z."/>
        </authorList>
    </citation>
    <scope>NUCLEOTIDE SEQUENCE</scope>
    <source>
        <tissue evidence="7">Muscle</tissue>
    </source>
</reference>
<accession>A0A9W7WTR4</accession>
<dbReference type="PANTHER" id="PTHR24559">
    <property type="entry name" value="TRANSPOSON TY3-I GAG-POL POLYPROTEIN"/>
    <property type="match status" value="1"/>
</dbReference>
<keyword evidence="8" id="KW-1185">Reference proteome</keyword>
<dbReference type="Gene3D" id="3.10.10.10">
    <property type="entry name" value="HIV Type 1 Reverse Transcriptase, subunit A, domain 1"/>
    <property type="match status" value="1"/>
</dbReference>
<keyword evidence="3" id="KW-1133">Transmembrane helix</keyword>
<feature type="transmembrane region" description="Helical" evidence="3">
    <location>
        <begin position="437"/>
        <end position="453"/>
    </location>
</feature>
<dbReference type="Proteomes" id="UP001059041">
    <property type="component" value="Linkage Group LG7"/>
</dbReference>
<evidence type="ECO:0000313" key="7">
    <source>
        <dbReference type="EMBL" id="KAI7808134.1"/>
    </source>
</evidence>